<keyword evidence="3" id="KW-1185">Reference proteome</keyword>
<dbReference type="InterPro" id="IPR000182">
    <property type="entry name" value="GNAT_dom"/>
</dbReference>
<proteinExistence type="predicted"/>
<evidence type="ECO:0000313" key="3">
    <source>
        <dbReference type="Proteomes" id="UP000290567"/>
    </source>
</evidence>
<evidence type="ECO:0000259" key="1">
    <source>
        <dbReference type="PROSITE" id="PS51186"/>
    </source>
</evidence>
<dbReference type="RefSeq" id="WP_146621089.1">
    <property type="nucleotide sequence ID" value="NZ_BJCC01000004.1"/>
</dbReference>
<organism evidence="2 3">
    <name type="scientific">Enterococcus florum</name>
    <dbReference type="NCBI Taxonomy" id="2480627"/>
    <lineage>
        <taxon>Bacteria</taxon>
        <taxon>Bacillati</taxon>
        <taxon>Bacillota</taxon>
        <taxon>Bacilli</taxon>
        <taxon>Lactobacillales</taxon>
        <taxon>Enterococcaceae</taxon>
        <taxon>Enterococcus</taxon>
    </lineage>
</organism>
<dbReference type="GO" id="GO:0016747">
    <property type="term" value="F:acyltransferase activity, transferring groups other than amino-acyl groups"/>
    <property type="evidence" value="ECO:0007669"/>
    <property type="project" value="InterPro"/>
</dbReference>
<dbReference type="InterPro" id="IPR016181">
    <property type="entry name" value="Acyl_CoA_acyltransferase"/>
</dbReference>
<dbReference type="PROSITE" id="PS51186">
    <property type="entry name" value="GNAT"/>
    <property type="match status" value="1"/>
</dbReference>
<dbReference type="EMBL" id="BJCC01000004">
    <property type="protein sequence ID" value="GCF92584.1"/>
    <property type="molecule type" value="Genomic_DNA"/>
</dbReference>
<dbReference type="Gene3D" id="3.40.630.30">
    <property type="match status" value="1"/>
</dbReference>
<accession>A0A4P5P8I1</accession>
<name>A0A4P5P8I1_9ENTE</name>
<dbReference type="Proteomes" id="UP000290567">
    <property type="component" value="Unassembled WGS sequence"/>
</dbReference>
<gene>
    <name evidence="2" type="ORF">NRIC_04750</name>
</gene>
<sequence>MSRFMLDKKYQERGLGRQALHAFLNYFFLSYDVLSLYTGAEIDNVVALRLYESMGFQRQETIQYDAGREHHVEIRLLYNRETG</sequence>
<dbReference type="Pfam" id="PF00583">
    <property type="entry name" value="Acetyltransf_1"/>
    <property type="match status" value="1"/>
</dbReference>
<comment type="caution">
    <text evidence="2">The sequence shown here is derived from an EMBL/GenBank/DDBJ whole genome shotgun (WGS) entry which is preliminary data.</text>
</comment>
<feature type="domain" description="N-acetyltransferase" evidence="1">
    <location>
        <begin position="1"/>
        <end position="81"/>
    </location>
</feature>
<dbReference type="AlphaFoldDB" id="A0A4P5P8I1"/>
<evidence type="ECO:0000313" key="2">
    <source>
        <dbReference type="EMBL" id="GCF92584.1"/>
    </source>
</evidence>
<dbReference type="SUPFAM" id="SSF55729">
    <property type="entry name" value="Acyl-CoA N-acyltransferases (Nat)"/>
    <property type="match status" value="1"/>
</dbReference>
<protein>
    <recommendedName>
        <fullName evidence="1">N-acetyltransferase domain-containing protein</fullName>
    </recommendedName>
</protein>
<dbReference type="OrthoDB" id="9127144at2"/>
<reference evidence="3" key="1">
    <citation type="submission" date="2019-02" db="EMBL/GenBank/DDBJ databases">
        <title>Draft genome sequence of Enterococcus sp. Gos25-1.</title>
        <authorList>
            <person name="Tanaka N."/>
            <person name="Shiwa Y."/>
            <person name="Fujita N."/>
        </authorList>
    </citation>
    <scope>NUCLEOTIDE SEQUENCE [LARGE SCALE GENOMIC DNA]</scope>
    <source>
        <strain evidence="3">Gos25-1</strain>
    </source>
</reference>